<evidence type="ECO:0008006" key="5">
    <source>
        <dbReference type="Google" id="ProtNLM"/>
    </source>
</evidence>
<feature type="compositionally biased region" description="Low complexity" evidence="1">
    <location>
        <begin position="300"/>
        <end position="317"/>
    </location>
</feature>
<dbReference type="OrthoDB" id="60524at2"/>
<dbReference type="Proteomes" id="UP000238650">
    <property type="component" value="Unassembled WGS sequence"/>
</dbReference>
<feature type="compositionally biased region" description="Basic and acidic residues" evidence="1">
    <location>
        <begin position="285"/>
        <end position="294"/>
    </location>
</feature>
<feature type="compositionally biased region" description="Low complexity" evidence="1">
    <location>
        <begin position="28"/>
        <end position="44"/>
    </location>
</feature>
<feature type="compositionally biased region" description="Gly residues" evidence="1">
    <location>
        <begin position="387"/>
        <end position="396"/>
    </location>
</feature>
<sequence length="459" mass="45177">MMSRRRLLGFTAVLAVLGLAGCGGPAATEASGGGARSSESPGAADSGAPDGHGAIAGAAETAEAPLALLSVDAAGSVGLLDLLDGTTSTLGTIDAPGTSGAGATPIALVSDGRYAFVSTATGLAIADSGRWTWDHVDHFHYYRAEPRLLGTVPGSGVATVTTGPLSTAGGTGLFFGASGEAVLLDNRALSEGRVEERFRLGTGADHGLLAPLGDGALLGVDGELTALNRDGAPLDARIACTDPAGAIVTRVGLAVSCAEGAVLAVADGEDPVLELIPTPAGAPAERARDFEGRKGRPTVAALAGGDSPAGSGSGAASGASTPAGGFWLLDTRARALTHVPSAVPLLRVAAVDDAEGHVVALDAEGRVRVFLAESGAETGATEPLLGGTPGAAGAGGTEEAEDPGSEPPAGVSLTVDGQRAYLSDPVAGVVHEIAYAGEVRVARTLETPTEPRFVAEVGR</sequence>
<name>A0A2S9QSU7_9MICO</name>
<comment type="caution">
    <text evidence="3">The sequence shown here is derived from an EMBL/GenBank/DDBJ whole genome shotgun (WGS) entry which is preliminary data.</text>
</comment>
<organism evidence="3 4">
    <name type="scientific">Leucobacter massiliensis</name>
    <dbReference type="NCBI Taxonomy" id="1686285"/>
    <lineage>
        <taxon>Bacteria</taxon>
        <taxon>Bacillati</taxon>
        <taxon>Actinomycetota</taxon>
        <taxon>Actinomycetes</taxon>
        <taxon>Micrococcales</taxon>
        <taxon>Microbacteriaceae</taxon>
        <taxon>Leucobacter</taxon>
    </lineage>
</organism>
<keyword evidence="4" id="KW-1185">Reference proteome</keyword>
<evidence type="ECO:0000256" key="2">
    <source>
        <dbReference type="SAM" id="SignalP"/>
    </source>
</evidence>
<dbReference type="PROSITE" id="PS51318">
    <property type="entry name" value="TAT"/>
    <property type="match status" value="1"/>
</dbReference>
<feature type="chain" id="PRO_5015758853" description="ABC transporter" evidence="2">
    <location>
        <begin position="27"/>
        <end position="459"/>
    </location>
</feature>
<dbReference type="PROSITE" id="PS51257">
    <property type="entry name" value="PROKAR_LIPOPROTEIN"/>
    <property type="match status" value="1"/>
</dbReference>
<feature type="region of interest" description="Disordered" evidence="1">
    <location>
        <begin position="279"/>
        <end position="317"/>
    </location>
</feature>
<feature type="signal peptide" evidence="2">
    <location>
        <begin position="1"/>
        <end position="26"/>
    </location>
</feature>
<dbReference type="InterPro" id="IPR011044">
    <property type="entry name" value="Quino_amine_DH_bsu"/>
</dbReference>
<dbReference type="SUPFAM" id="SSF50969">
    <property type="entry name" value="YVTN repeat-like/Quinoprotein amine dehydrogenase"/>
    <property type="match status" value="1"/>
</dbReference>
<feature type="region of interest" description="Disordered" evidence="1">
    <location>
        <begin position="28"/>
        <end position="54"/>
    </location>
</feature>
<evidence type="ECO:0000256" key="1">
    <source>
        <dbReference type="SAM" id="MobiDB-lite"/>
    </source>
</evidence>
<gene>
    <name evidence="3" type="ORF">B4915_00155</name>
</gene>
<evidence type="ECO:0000313" key="3">
    <source>
        <dbReference type="EMBL" id="PRI12642.1"/>
    </source>
</evidence>
<keyword evidence="2" id="KW-0732">Signal</keyword>
<evidence type="ECO:0000313" key="4">
    <source>
        <dbReference type="Proteomes" id="UP000238650"/>
    </source>
</evidence>
<dbReference type="AlphaFoldDB" id="A0A2S9QSU7"/>
<dbReference type="EMBL" id="MWZD01000007">
    <property type="protein sequence ID" value="PRI12642.1"/>
    <property type="molecule type" value="Genomic_DNA"/>
</dbReference>
<proteinExistence type="predicted"/>
<feature type="region of interest" description="Disordered" evidence="1">
    <location>
        <begin position="379"/>
        <end position="411"/>
    </location>
</feature>
<dbReference type="InterPro" id="IPR006311">
    <property type="entry name" value="TAT_signal"/>
</dbReference>
<protein>
    <recommendedName>
        <fullName evidence="5">ABC transporter</fullName>
    </recommendedName>
</protein>
<reference evidence="3 4" key="1">
    <citation type="journal article" date="2017" name="New Microbes New Infect">
        <title>Genome sequence of 'Leucobacter massiliensis' sp. nov. isolated from human pharynx after travel to the 2014 Hajj.</title>
        <authorList>
            <person name="Leangapichart T."/>
            <person name="Gautret P."/>
            <person name="Nguyen T.T."/>
            <person name="Armstrong N."/>
            <person name="Rolain J.M."/>
        </authorList>
    </citation>
    <scope>NUCLEOTIDE SEQUENCE [LARGE SCALE GENOMIC DNA]</scope>
    <source>
        <strain evidence="3 4">122RC15</strain>
    </source>
</reference>
<accession>A0A2S9QSU7</accession>